<dbReference type="Pfam" id="PF19630">
    <property type="entry name" value="DUF6134"/>
    <property type="match status" value="1"/>
</dbReference>
<organism evidence="2 3">
    <name type="scientific">Panacibacter microcysteis</name>
    <dbReference type="NCBI Taxonomy" id="2793269"/>
    <lineage>
        <taxon>Bacteria</taxon>
        <taxon>Pseudomonadati</taxon>
        <taxon>Bacteroidota</taxon>
        <taxon>Chitinophagia</taxon>
        <taxon>Chitinophagales</taxon>
        <taxon>Chitinophagaceae</taxon>
        <taxon>Panacibacter</taxon>
    </lineage>
</organism>
<evidence type="ECO:0000256" key="1">
    <source>
        <dbReference type="SAM" id="SignalP"/>
    </source>
</evidence>
<accession>A0A931E9C4</accession>
<keyword evidence="1" id="KW-0732">Signal</keyword>
<keyword evidence="3" id="KW-1185">Reference proteome</keyword>
<reference evidence="2" key="1">
    <citation type="submission" date="2020-11" db="EMBL/GenBank/DDBJ databases">
        <title>Bacterial whole genome sequence for Panacibacter sp. DH6.</title>
        <authorList>
            <person name="Le V."/>
            <person name="Ko S."/>
            <person name="Ahn C.-Y."/>
            <person name="Oh H.-M."/>
        </authorList>
    </citation>
    <scope>NUCLEOTIDE SEQUENCE</scope>
    <source>
        <strain evidence="2">DH6</strain>
    </source>
</reference>
<dbReference type="AlphaFoldDB" id="A0A931E9C4"/>
<comment type="caution">
    <text evidence="2">The sequence shown here is derived from an EMBL/GenBank/DDBJ whole genome shotgun (WGS) entry which is preliminary data.</text>
</comment>
<proteinExistence type="predicted"/>
<feature type="signal peptide" evidence="1">
    <location>
        <begin position="1"/>
        <end position="30"/>
    </location>
</feature>
<dbReference type="Proteomes" id="UP000628448">
    <property type="component" value="Unassembled WGS sequence"/>
</dbReference>
<evidence type="ECO:0000313" key="3">
    <source>
        <dbReference type="Proteomes" id="UP000628448"/>
    </source>
</evidence>
<sequence length="206" mass="23239">MKNISPVIRRAAQSILILCLCMLTIHSALAQETTLHYTVKKGEKNIGTFTVVETSNGIAKTIKLVSHIKTSFVFAVSVDAAEESHFKNGILNKSSVYRKVNGDEKLNKQHSYSGNGYVICNKRQKDSVCCISISYNLMCLYNTEPVSISKVYSDNFQQFLAVKPLGNNIYRIDMPDGNYNIYHYQKGRCVKVDIHHSLYTITMQLT</sequence>
<dbReference type="InterPro" id="IPR045767">
    <property type="entry name" value="DUF6134"/>
</dbReference>
<gene>
    <name evidence="2" type="ORF">I5907_07615</name>
</gene>
<dbReference type="RefSeq" id="WP_196990118.1">
    <property type="nucleotide sequence ID" value="NZ_JADWYR010000001.1"/>
</dbReference>
<evidence type="ECO:0000313" key="2">
    <source>
        <dbReference type="EMBL" id="MBG9376096.1"/>
    </source>
</evidence>
<feature type="chain" id="PRO_5037932392" description="DUF3108 domain-containing protein" evidence="1">
    <location>
        <begin position="31"/>
        <end position="206"/>
    </location>
</feature>
<name>A0A931E9C4_9BACT</name>
<evidence type="ECO:0008006" key="4">
    <source>
        <dbReference type="Google" id="ProtNLM"/>
    </source>
</evidence>
<protein>
    <recommendedName>
        <fullName evidence="4">DUF3108 domain-containing protein</fullName>
    </recommendedName>
</protein>
<dbReference type="EMBL" id="JADWYR010000001">
    <property type="protein sequence ID" value="MBG9376096.1"/>
    <property type="molecule type" value="Genomic_DNA"/>
</dbReference>